<proteinExistence type="predicted"/>
<sequence length="140" mass="16034">MPTTQPTTCWPRLRDMNLNLMGLQRNNSKLEDDVNKVNNIIKDPEKNIHVVGAKVKDLEDEADRLLEKLKPIQELQDNLKKNISQMKELINQARKQANSGDCIRAYGPKIKKGRYNAIIVNVKTTSPDTLLFLPGQYQIH</sequence>
<evidence type="ECO:0000313" key="3">
    <source>
        <dbReference type="EMBL" id="KAK6295147.1"/>
    </source>
</evidence>
<dbReference type="GO" id="GO:0007155">
    <property type="term" value="P:cell adhesion"/>
    <property type="evidence" value="ECO:0007669"/>
    <property type="project" value="InterPro"/>
</dbReference>
<dbReference type="EMBL" id="JAGTTL010000034">
    <property type="protein sequence ID" value="KAK6295147.1"/>
    <property type="molecule type" value="Genomic_DNA"/>
</dbReference>
<protein>
    <recommendedName>
        <fullName evidence="2">Laminin domain-containing protein</fullName>
    </recommendedName>
</protein>
<dbReference type="SUPFAM" id="SSF58010">
    <property type="entry name" value="Fibrinogen coiled-coil and central regions"/>
    <property type="match status" value="1"/>
</dbReference>
<comment type="caution">
    <text evidence="3">The sequence shown here is derived from an EMBL/GenBank/DDBJ whole genome shotgun (WGS) entry which is preliminary data.</text>
</comment>
<keyword evidence="4" id="KW-1185">Reference proteome</keyword>
<gene>
    <name evidence="3" type="ORF">J4Q44_G00343730</name>
</gene>
<evidence type="ECO:0000313" key="4">
    <source>
        <dbReference type="Proteomes" id="UP001356427"/>
    </source>
</evidence>
<accession>A0AAN8QMK4</accession>
<dbReference type="Gene3D" id="1.10.287.1490">
    <property type="match status" value="1"/>
</dbReference>
<feature type="coiled-coil region" evidence="1">
    <location>
        <begin position="13"/>
        <end position="96"/>
    </location>
</feature>
<evidence type="ECO:0000256" key="1">
    <source>
        <dbReference type="SAM" id="Coils"/>
    </source>
</evidence>
<feature type="domain" description="Laminin" evidence="2">
    <location>
        <begin position="13"/>
        <end position="120"/>
    </location>
</feature>
<evidence type="ECO:0000259" key="2">
    <source>
        <dbReference type="Pfam" id="PF06009"/>
    </source>
</evidence>
<name>A0AAN8QMK4_9TELE</name>
<dbReference type="Proteomes" id="UP001356427">
    <property type="component" value="Unassembled WGS sequence"/>
</dbReference>
<organism evidence="3 4">
    <name type="scientific">Coregonus suidteri</name>
    <dbReference type="NCBI Taxonomy" id="861788"/>
    <lineage>
        <taxon>Eukaryota</taxon>
        <taxon>Metazoa</taxon>
        <taxon>Chordata</taxon>
        <taxon>Craniata</taxon>
        <taxon>Vertebrata</taxon>
        <taxon>Euteleostomi</taxon>
        <taxon>Actinopterygii</taxon>
        <taxon>Neopterygii</taxon>
        <taxon>Teleostei</taxon>
        <taxon>Protacanthopterygii</taxon>
        <taxon>Salmoniformes</taxon>
        <taxon>Salmonidae</taxon>
        <taxon>Coregoninae</taxon>
        <taxon>Coregonus</taxon>
    </lineage>
</organism>
<dbReference type="AlphaFoldDB" id="A0AAN8QMK4"/>
<dbReference type="Pfam" id="PF06009">
    <property type="entry name" value="Laminin_II"/>
    <property type="match status" value="1"/>
</dbReference>
<keyword evidence="1" id="KW-0175">Coiled coil</keyword>
<dbReference type="InterPro" id="IPR010307">
    <property type="entry name" value="Laminin_dom_II"/>
</dbReference>
<reference evidence="3 4" key="1">
    <citation type="submission" date="2021-04" db="EMBL/GenBank/DDBJ databases">
        <authorList>
            <person name="De Guttry C."/>
            <person name="Zahm M."/>
            <person name="Klopp C."/>
            <person name="Cabau C."/>
            <person name="Louis A."/>
            <person name="Berthelot C."/>
            <person name="Parey E."/>
            <person name="Roest Crollius H."/>
            <person name="Montfort J."/>
            <person name="Robinson-Rechavi M."/>
            <person name="Bucao C."/>
            <person name="Bouchez O."/>
            <person name="Gislard M."/>
            <person name="Lluch J."/>
            <person name="Milhes M."/>
            <person name="Lampietro C."/>
            <person name="Lopez Roques C."/>
            <person name="Donnadieu C."/>
            <person name="Braasch I."/>
            <person name="Desvignes T."/>
            <person name="Postlethwait J."/>
            <person name="Bobe J."/>
            <person name="Wedekind C."/>
            <person name="Guiguen Y."/>
        </authorList>
    </citation>
    <scope>NUCLEOTIDE SEQUENCE [LARGE SCALE GENOMIC DNA]</scope>
    <source>
        <strain evidence="3">Cs_M1</strain>
        <tissue evidence="3">Blood</tissue>
    </source>
</reference>